<dbReference type="Gene3D" id="3.40.47.10">
    <property type="match status" value="1"/>
</dbReference>
<dbReference type="EMBL" id="DMAI01000323">
    <property type="protein sequence ID" value="HAE49661.1"/>
    <property type="molecule type" value="Genomic_DNA"/>
</dbReference>
<organism evidence="1 2">
    <name type="scientific">Tistrella mobilis</name>
    <dbReference type="NCBI Taxonomy" id="171437"/>
    <lineage>
        <taxon>Bacteria</taxon>
        <taxon>Pseudomonadati</taxon>
        <taxon>Pseudomonadota</taxon>
        <taxon>Alphaproteobacteria</taxon>
        <taxon>Geminicoccales</taxon>
        <taxon>Geminicoccaceae</taxon>
        <taxon>Tistrella</taxon>
    </lineage>
</organism>
<dbReference type="EC" id="2.3.1.180" evidence="1"/>
<dbReference type="InterPro" id="IPR016039">
    <property type="entry name" value="Thiolase-like"/>
</dbReference>
<keyword evidence="1" id="KW-0012">Acyltransferase</keyword>
<dbReference type="PANTHER" id="PTHR34069">
    <property type="entry name" value="3-OXOACYL-[ACYL-CARRIER-PROTEIN] SYNTHASE 3"/>
    <property type="match status" value="1"/>
</dbReference>
<evidence type="ECO:0000313" key="1">
    <source>
        <dbReference type="EMBL" id="HAE49661.1"/>
    </source>
</evidence>
<accession>A0A3B9IP84</accession>
<feature type="non-terminal residue" evidence="1">
    <location>
        <position position="102"/>
    </location>
</feature>
<sequence length="102" mass="10759">MTVLRARVLGVGGYLPARVLTNDDLSKMVDTSDEWIQERTGIRERRIAAPEELTSTLGLHAARAALANAGIGADEVDLIVVATSTPDETFPATATKIQAGLG</sequence>
<dbReference type="Proteomes" id="UP000257706">
    <property type="component" value="Unassembled WGS sequence"/>
</dbReference>
<dbReference type="GO" id="GO:0044550">
    <property type="term" value="P:secondary metabolite biosynthetic process"/>
    <property type="evidence" value="ECO:0007669"/>
    <property type="project" value="TreeGrafter"/>
</dbReference>
<proteinExistence type="predicted"/>
<dbReference type="GO" id="GO:0033818">
    <property type="term" value="F:beta-ketoacyl-acyl-carrier-protein synthase III activity"/>
    <property type="evidence" value="ECO:0007669"/>
    <property type="project" value="UniProtKB-EC"/>
</dbReference>
<dbReference type="SUPFAM" id="SSF53901">
    <property type="entry name" value="Thiolase-like"/>
    <property type="match status" value="1"/>
</dbReference>
<evidence type="ECO:0000313" key="2">
    <source>
        <dbReference type="Proteomes" id="UP000257706"/>
    </source>
</evidence>
<keyword evidence="1" id="KW-0808">Transferase</keyword>
<name>A0A3B9IP84_9PROT</name>
<reference evidence="1 2" key="1">
    <citation type="journal article" date="2018" name="Nat. Biotechnol.">
        <title>A standardized bacterial taxonomy based on genome phylogeny substantially revises the tree of life.</title>
        <authorList>
            <person name="Parks D.H."/>
            <person name="Chuvochina M."/>
            <person name="Waite D.W."/>
            <person name="Rinke C."/>
            <person name="Skarshewski A."/>
            <person name="Chaumeil P.A."/>
            <person name="Hugenholtz P."/>
        </authorList>
    </citation>
    <scope>NUCLEOTIDE SEQUENCE [LARGE SCALE GENOMIC DNA]</scope>
    <source>
        <strain evidence="1">UBA8739</strain>
    </source>
</reference>
<dbReference type="AlphaFoldDB" id="A0A3B9IP84"/>
<protein>
    <submittedName>
        <fullName evidence="1">3-oxoacyl-ACP synthase</fullName>
        <ecNumber evidence="1">2.3.1.180</ecNumber>
    </submittedName>
</protein>
<comment type="caution">
    <text evidence="1">The sequence shown here is derived from an EMBL/GenBank/DDBJ whole genome shotgun (WGS) entry which is preliminary data.</text>
</comment>
<gene>
    <name evidence="1" type="ORF">DCK97_19785</name>
</gene>
<dbReference type="PANTHER" id="PTHR34069:SF2">
    <property type="entry name" value="BETA-KETOACYL-[ACYL-CARRIER-PROTEIN] SYNTHASE III"/>
    <property type="match status" value="1"/>
</dbReference>